<organism evidence="3 4">
    <name type="scientific">Neolewinella lacunae</name>
    <dbReference type="NCBI Taxonomy" id="1517758"/>
    <lineage>
        <taxon>Bacteria</taxon>
        <taxon>Pseudomonadati</taxon>
        <taxon>Bacteroidota</taxon>
        <taxon>Saprospiria</taxon>
        <taxon>Saprospirales</taxon>
        <taxon>Lewinellaceae</taxon>
        <taxon>Neolewinella</taxon>
    </lineage>
</organism>
<sequence length="256" mass="27738">MSKEETQGRIDDYLLGRASREERRELEAEITRNADLSQELAATERAIAAIELAEDRALKARLQRLEASLQGAGTAETGARVAPLVPRRRVLRLLAFAASFLLVLTLAWFTLLRPDANQDPAQLAMAEFKAYPNIAYVIERGGTEEPPEAAAYLAYEAGDYATAAQRFAQLPGSAVQQFYLGQSLLGSEDFVGAARALGPLTVDPDFNLAAEAAYYLALAQLGSGDPAAAIVTLEYIVGTPEHPYLAEAQKLLEQLQ</sequence>
<dbReference type="Proteomes" id="UP000650081">
    <property type="component" value="Unassembled WGS sequence"/>
</dbReference>
<comment type="caution">
    <text evidence="3">The sequence shown here is derived from an EMBL/GenBank/DDBJ whole genome shotgun (WGS) entry which is preliminary data.</text>
</comment>
<keyword evidence="1" id="KW-0175">Coiled coil</keyword>
<protein>
    <submittedName>
        <fullName evidence="3">Uncharacterized protein</fullName>
    </submittedName>
</protein>
<keyword evidence="2" id="KW-0812">Transmembrane</keyword>
<keyword evidence="2" id="KW-1133">Transmembrane helix</keyword>
<dbReference type="Gene3D" id="1.25.40.10">
    <property type="entry name" value="Tetratricopeptide repeat domain"/>
    <property type="match status" value="1"/>
</dbReference>
<gene>
    <name evidence="3" type="ORF">H9S92_16000</name>
</gene>
<evidence type="ECO:0000313" key="4">
    <source>
        <dbReference type="Proteomes" id="UP000650081"/>
    </source>
</evidence>
<feature type="coiled-coil region" evidence="1">
    <location>
        <begin position="19"/>
        <end position="53"/>
    </location>
</feature>
<keyword evidence="4" id="KW-1185">Reference proteome</keyword>
<dbReference type="AlphaFoldDB" id="A0A923PKE2"/>
<accession>A0A923PKE2</accession>
<dbReference type="EMBL" id="JACSIT010000141">
    <property type="protein sequence ID" value="MBC6995670.1"/>
    <property type="molecule type" value="Genomic_DNA"/>
</dbReference>
<name>A0A923PKE2_9BACT</name>
<dbReference type="InterPro" id="IPR011990">
    <property type="entry name" value="TPR-like_helical_dom_sf"/>
</dbReference>
<dbReference type="RefSeq" id="WP_187467698.1">
    <property type="nucleotide sequence ID" value="NZ_JACSIT010000141.1"/>
</dbReference>
<evidence type="ECO:0000313" key="3">
    <source>
        <dbReference type="EMBL" id="MBC6995670.1"/>
    </source>
</evidence>
<proteinExistence type="predicted"/>
<evidence type="ECO:0000256" key="2">
    <source>
        <dbReference type="SAM" id="Phobius"/>
    </source>
</evidence>
<evidence type="ECO:0000256" key="1">
    <source>
        <dbReference type="SAM" id="Coils"/>
    </source>
</evidence>
<feature type="transmembrane region" description="Helical" evidence="2">
    <location>
        <begin position="90"/>
        <end position="111"/>
    </location>
</feature>
<reference evidence="3" key="1">
    <citation type="submission" date="2020-08" db="EMBL/GenBank/DDBJ databases">
        <title>Lewinella bacteria from marine environments.</title>
        <authorList>
            <person name="Zhong Y."/>
        </authorList>
    </citation>
    <scope>NUCLEOTIDE SEQUENCE</scope>
    <source>
        <strain evidence="3">KCTC 42187</strain>
    </source>
</reference>
<keyword evidence="2" id="KW-0472">Membrane</keyword>